<protein>
    <submittedName>
        <fullName evidence="9">N-carbamoyl-L-amino acid hydrolase</fullName>
        <ecNumber evidence="9">3.5.1.87</ecNumber>
    </submittedName>
</protein>
<feature type="binding site" evidence="7">
    <location>
        <position position="94"/>
    </location>
    <ligand>
        <name>Zn(2+)</name>
        <dbReference type="ChEBI" id="CHEBI:29105"/>
        <label>1</label>
    </ligand>
</feature>
<feature type="binding site" evidence="8">
    <location>
        <position position="220"/>
    </location>
    <ligand>
        <name>allantoate</name>
        <dbReference type="ChEBI" id="CHEBI:17536"/>
    </ligand>
</feature>
<feature type="binding site" evidence="7">
    <location>
        <position position="195"/>
    </location>
    <ligand>
        <name>Zn(2+)</name>
        <dbReference type="ChEBI" id="CHEBI:29105"/>
        <label>1</label>
    </ligand>
</feature>
<dbReference type="PIRSF" id="PIRSF001235">
    <property type="entry name" value="Amidase_carbamoylase"/>
    <property type="match status" value="1"/>
</dbReference>
<evidence type="ECO:0000256" key="7">
    <source>
        <dbReference type="PIRSR" id="PIRSR001235-1"/>
    </source>
</evidence>
<comment type="cofactor">
    <cofactor evidence="1">
        <name>Mn(2+)</name>
        <dbReference type="ChEBI" id="CHEBI:29035"/>
    </cofactor>
</comment>
<comment type="subunit">
    <text evidence="3">Homodimer.</text>
</comment>
<dbReference type="Gene3D" id="3.30.70.360">
    <property type="match status" value="1"/>
</dbReference>
<dbReference type="CDD" id="cd03884">
    <property type="entry name" value="M20_bAS"/>
    <property type="match status" value="1"/>
</dbReference>
<keyword evidence="5 9" id="KW-0378">Hydrolase</keyword>
<evidence type="ECO:0000256" key="3">
    <source>
        <dbReference type="ARBA" id="ARBA00011738"/>
    </source>
</evidence>
<dbReference type="Pfam" id="PF01546">
    <property type="entry name" value="Peptidase_M20"/>
    <property type="match status" value="1"/>
</dbReference>
<evidence type="ECO:0000256" key="1">
    <source>
        <dbReference type="ARBA" id="ARBA00001936"/>
    </source>
</evidence>
<comment type="cofactor">
    <cofactor evidence="7">
        <name>Zn(2+)</name>
        <dbReference type="ChEBI" id="CHEBI:29105"/>
    </cofactor>
    <text evidence="7">Binds 2 Zn(2+) ions per subunit.</text>
</comment>
<reference evidence="9" key="1">
    <citation type="submission" date="2015-09" db="EMBL/GenBank/DDBJ databases">
        <authorList>
            <consortium name="Pathogen Informatics"/>
        </authorList>
    </citation>
    <scope>NUCLEOTIDE SEQUENCE</scope>
    <source>
        <strain evidence="9">2789STDY5834896</strain>
    </source>
</reference>
<dbReference type="NCBIfam" id="TIGR01879">
    <property type="entry name" value="hydantase"/>
    <property type="match status" value="1"/>
</dbReference>
<feature type="binding site" evidence="7">
    <location>
        <position position="83"/>
    </location>
    <ligand>
        <name>Zn(2+)</name>
        <dbReference type="ChEBI" id="CHEBI:29105"/>
        <label>1</label>
    </ligand>
</feature>
<dbReference type="GO" id="GO:0046872">
    <property type="term" value="F:metal ion binding"/>
    <property type="evidence" value="ECO:0007669"/>
    <property type="project" value="UniProtKB-KW"/>
</dbReference>
<dbReference type="GO" id="GO:0016813">
    <property type="term" value="F:hydrolase activity, acting on carbon-nitrogen (but not peptide) bonds, in linear amidines"/>
    <property type="evidence" value="ECO:0007669"/>
    <property type="project" value="InterPro"/>
</dbReference>
<feature type="binding site" evidence="7">
    <location>
        <position position="129"/>
    </location>
    <ligand>
        <name>Zn(2+)</name>
        <dbReference type="ChEBI" id="CHEBI:29105"/>
        <label>2</label>
    </ligand>
</feature>
<feature type="binding site" evidence="8">
    <location>
        <position position="294"/>
    </location>
    <ligand>
        <name>allantoate</name>
        <dbReference type="ChEBI" id="CHEBI:17536"/>
    </ligand>
</feature>
<dbReference type="InterPro" id="IPR010158">
    <property type="entry name" value="Amidase_Cbmase"/>
</dbReference>
<dbReference type="InterPro" id="IPR002933">
    <property type="entry name" value="Peptidase_M20"/>
</dbReference>
<dbReference type="EC" id="3.5.1.87" evidence="9"/>
<name>A0A1C6IXC1_9FIRM</name>
<organism evidence="9">
    <name type="scientific">uncultured Anaerotruncus sp</name>
    <dbReference type="NCBI Taxonomy" id="905011"/>
    <lineage>
        <taxon>Bacteria</taxon>
        <taxon>Bacillati</taxon>
        <taxon>Bacillota</taxon>
        <taxon>Clostridia</taxon>
        <taxon>Eubacteriales</taxon>
        <taxon>Oscillospiraceae</taxon>
        <taxon>Anaerotruncus</taxon>
        <taxon>environmental samples</taxon>
    </lineage>
</organism>
<evidence type="ECO:0000256" key="5">
    <source>
        <dbReference type="ARBA" id="ARBA00022801"/>
    </source>
</evidence>
<evidence type="ECO:0000256" key="4">
    <source>
        <dbReference type="ARBA" id="ARBA00022723"/>
    </source>
</evidence>
<dbReference type="SUPFAM" id="SSF53187">
    <property type="entry name" value="Zn-dependent exopeptidases"/>
    <property type="match status" value="1"/>
</dbReference>
<dbReference type="PANTHER" id="PTHR32494:SF19">
    <property type="entry name" value="ALLANTOATE DEIMINASE-RELATED"/>
    <property type="match status" value="1"/>
</dbReference>
<sequence>MAIEDIDSSRLERNLDALCKIGKNRDGGIDRQLATPADLQAREWLRAYWEQMGLTVHSDAVANLYAVLPGREPGLAPITVGSHHDTVPNGGKYDGAMGVLLATELAQSLQDAGTALRHPLCVCSFTGEEPSDYGVSTFGSKVLAGRLGSADLMRQRHAVTGETLAAAVARLGGEPGAADQNRLRPGDWACFIECHNELGRVLFDEGLAVGVVDCITGIYRETVEVTGTPNHAGTTQMPHRRDALLAASLFALEFEALLRAYDDPQLVGTIGHIEVWPNASNIIPGRVVMALEMRCCDPALRADVLQKMEAMTRRVADQRGVHIHRRLVLDQAETQMSPLVQKALLAASAQCGQPERVMASMAGHDAANIARSTPAGMLFTQSVDGLGHCPQEYTRAEDIYTAGRVLLAAVQHLDEELDR</sequence>
<dbReference type="PANTHER" id="PTHR32494">
    <property type="entry name" value="ALLANTOATE DEIMINASE-RELATED"/>
    <property type="match status" value="1"/>
</dbReference>
<dbReference type="EMBL" id="FMHG01000001">
    <property type="protein sequence ID" value="SCJ74065.1"/>
    <property type="molecule type" value="Genomic_DNA"/>
</dbReference>
<evidence type="ECO:0000256" key="8">
    <source>
        <dbReference type="PIRSR" id="PIRSR001235-2"/>
    </source>
</evidence>
<evidence type="ECO:0000256" key="2">
    <source>
        <dbReference type="ARBA" id="ARBA00006153"/>
    </source>
</evidence>
<evidence type="ECO:0000256" key="6">
    <source>
        <dbReference type="ARBA" id="ARBA00023211"/>
    </source>
</evidence>
<accession>A0A1C6IXC1</accession>
<dbReference type="GO" id="GO:0050538">
    <property type="term" value="F:N-carbamoyl-L-amino-acid hydrolase activity"/>
    <property type="evidence" value="ECO:0007669"/>
    <property type="project" value="UniProtKB-EC"/>
</dbReference>
<dbReference type="InterPro" id="IPR036264">
    <property type="entry name" value="Bact_exopeptidase_dim_dom"/>
</dbReference>
<feature type="binding site" evidence="7">
    <location>
        <position position="388"/>
    </location>
    <ligand>
        <name>Zn(2+)</name>
        <dbReference type="ChEBI" id="CHEBI:29105"/>
        <label>2</label>
    </ligand>
</feature>
<gene>
    <name evidence="9" type="primary">amaB</name>
    <name evidence="9" type="ORF">SAMEA3545359_01727</name>
</gene>
<evidence type="ECO:0000313" key="9">
    <source>
        <dbReference type="EMBL" id="SCJ74065.1"/>
    </source>
</evidence>
<feature type="binding site" evidence="7">
    <location>
        <position position="94"/>
    </location>
    <ligand>
        <name>Zn(2+)</name>
        <dbReference type="ChEBI" id="CHEBI:29105"/>
        <label>2</label>
    </ligand>
</feature>
<keyword evidence="7" id="KW-0862">Zinc</keyword>
<keyword evidence="4 7" id="KW-0479">Metal-binding</keyword>
<dbReference type="AlphaFoldDB" id="A0A1C6IXC1"/>
<comment type="similarity">
    <text evidence="2">Belongs to the peptidase M20 family.</text>
</comment>
<dbReference type="SUPFAM" id="SSF55031">
    <property type="entry name" value="Bacterial exopeptidase dimerisation domain"/>
    <property type="match status" value="1"/>
</dbReference>
<feature type="binding site" evidence="8">
    <location>
        <position position="281"/>
    </location>
    <ligand>
        <name>allantoate</name>
        <dbReference type="ChEBI" id="CHEBI:17536"/>
    </ligand>
</feature>
<proteinExistence type="inferred from homology"/>
<dbReference type="Gene3D" id="3.40.630.10">
    <property type="entry name" value="Zn peptidases"/>
    <property type="match status" value="1"/>
</dbReference>
<keyword evidence="6" id="KW-0464">Manganese</keyword>